<dbReference type="RefSeq" id="WP_252674108.1">
    <property type="nucleotide sequence ID" value="NZ_CP099547.1"/>
</dbReference>
<evidence type="ECO:0000256" key="7">
    <source>
        <dbReference type="SAM" id="Phobius"/>
    </source>
</evidence>
<evidence type="ECO:0000256" key="3">
    <source>
        <dbReference type="ARBA" id="ARBA00022448"/>
    </source>
</evidence>
<feature type="transmembrane region" description="Helical" evidence="7">
    <location>
        <begin position="420"/>
        <end position="444"/>
    </location>
</feature>
<dbReference type="InterPro" id="IPR045018">
    <property type="entry name" value="Azg-like"/>
</dbReference>
<sequence>MTESSSPSVVEKYFKVAERGSSLLQEVRGGIVTFFSMVYILVLNPIILSGPDSTGAFLGGGLEPNIPAIAAATALVAGIMSILMGAAANFPIALAAGLGLNGMIAGFVQIPGMTWADGMGIVVLEGIVIVLLVLTGLREAIFRAVPKFLRSAISVGIGLFIAFIGLVNAGIVRPGQGVIVSFAVNNSISTWPLVVFIVALLTIIVLMVRRVKGALLIGIVTGTLLAIVIEKIFGLHQLSHDDPGSWGLTVPAFPGSPVQIPDFSTVGQFSIVGPFEKLGVIAVIVLTFSIMLADFFDTLGTMVAVGTEAGLVDERGQLPRTRHILLIDSLGVVAGGVGGVSTNTSFVESSTGVAEGARTGISSIVTGVAFLLATFLSPLFAIVPSEAAAPALVVVGFLIMQQVAEIAWQELRIAIPSFMAIVFMPFTYSITVGIGFGFIVHVLVEVVAGNAKKVHPLMYLTSVVFFIYFALEPISYLLGIK</sequence>
<evidence type="ECO:0000256" key="5">
    <source>
        <dbReference type="ARBA" id="ARBA00022989"/>
    </source>
</evidence>
<feature type="transmembrane region" description="Helical" evidence="7">
    <location>
        <begin position="68"/>
        <end position="86"/>
    </location>
</feature>
<feature type="transmembrane region" description="Helical" evidence="7">
    <location>
        <begin position="191"/>
        <end position="208"/>
    </location>
</feature>
<feature type="transmembrane region" description="Helical" evidence="7">
    <location>
        <begin position="118"/>
        <end position="137"/>
    </location>
</feature>
<feature type="transmembrane region" description="Helical" evidence="7">
    <location>
        <begin position="93"/>
        <end position="112"/>
    </location>
</feature>
<keyword evidence="3" id="KW-0813">Transport</keyword>
<evidence type="ECO:0000256" key="2">
    <source>
        <dbReference type="ARBA" id="ARBA00005697"/>
    </source>
</evidence>
<feature type="transmembrane region" description="Helical" evidence="7">
    <location>
        <begin position="364"/>
        <end position="383"/>
    </location>
</feature>
<feature type="transmembrane region" description="Helical" evidence="7">
    <location>
        <begin position="456"/>
        <end position="478"/>
    </location>
</feature>
<gene>
    <name evidence="8" type="ORF">NG665_07670</name>
</gene>
<keyword evidence="9" id="KW-1185">Reference proteome</keyword>
<evidence type="ECO:0000256" key="4">
    <source>
        <dbReference type="ARBA" id="ARBA00022692"/>
    </source>
</evidence>
<feature type="transmembrane region" description="Helical" evidence="7">
    <location>
        <begin position="29"/>
        <end position="48"/>
    </location>
</feature>
<dbReference type="Proteomes" id="UP001056109">
    <property type="component" value="Chromosome"/>
</dbReference>
<comment type="subcellular location">
    <subcellularLocation>
        <location evidence="1">Endomembrane system</location>
        <topology evidence="1">Multi-pass membrane protein</topology>
    </subcellularLocation>
</comment>
<feature type="transmembrane region" description="Helical" evidence="7">
    <location>
        <begin position="149"/>
        <end position="171"/>
    </location>
</feature>
<comment type="similarity">
    <text evidence="2">Belongs to the nucleobase:cation symporter-2 (NCS2) (TC 2.A.40) family. Azg-like subfamily.</text>
</comment>
<name>A0ABY5AK73_9ACTO</name>
<dbReference type="Pfam" id="PF00860">
    <property type="entry name" value="Xan_ur_permease"/>
    <property type="match status" value="1"/>
</dbReference>
<organism evidence="8 9">
    <name type="scientific">Arcanobacterium pinnipediorum</name>
    <dbReference type="NCBI Taxonomy" id="1503041"/>
    <lineage>
        <taxon>Bacteria</taxon>
        <taxon>Bacillati</taxon>
        <taxon>Actinomycetota</taxon>
        <taxon>Actinomycetes</taxon>
        <taxon>Actinomycetales</taxon>
        <taxon>Actinomycetaceae</taxon>
        <taxon>Arcanobacterium</taxon>
    </lineage>
</organism>
<feature type="transmembrane region" description="Helical" evidence="7">
    <location>
        <begin position="389"/>
        <end position="408"/>
    </location>
</feature>
<feature type="transmembrane region" description="Helical" evidence="7">
    <location>
        <begin position="278"/>
        <end position="296"/>
    </location>
</feature>
<protein>
    <submittedName>
        <fullName evidence="8">NCS2 family permease</fullName>
    </submittedName>
</protein>
<evidence type="ECO:0000313" key="9">
    <source>
        <dbReference type="Proteomes" id="UP001056109"/>
    </source>
</evidence>
<dbReference type="InterPro" id="IPR006043">
    <property type="entry name" value="NCS2"/>
</dbReference>
<keyword evidence="6 7" id="KW-0472">Membrane</keyword>
<keyword evidence="5 7" id="KW-1133">Transmembrane helix</keyword>
<proteinExistence type="inferred from homology"/>
<evidence type="ECO:0000313" key="8">
    <source>
        <dbReference type="EMBL" id="USR80262.1"/>
    </source>
</evidence>
<keyword evidence="4 7" id="KW-0812">Transmembrane</keyword>
<accession>A0ABY5AK73</accession>
<dbReference type="PANTHER" id="PTHR43337">
    <property type="entry name" value="XANTHINE/URACIL PERMEASE C887.17-RELATED"/>
    <property type="match status" value="1"/>
</dbReference>
<feature type="transmembrane region" description="Helical" evidence="7">
    <location>
        <begin position="215"/>
        <end position="233"/>
    </location>
</feature>
<dbReference type="EMBL" id="CP099547">
    <property type="protein sequence ID" value="USR80262.1"/>
    <property type="molecule type" value="Genomic_DNA"/>
</dbReference>
<dbReference type="PANTHER" id="PTHR43337:SF1">
    <property type="entry name" value="XANTHINE_URACIL PERMEASE C887.17-RELATED"/>
    <property type="match status" value="1"/>
</dbReference>
<reference evidence="8" key="1">
    <citation type="submission" date="2022-06" db="EMBL/GenBank/DDBJ databases">
        <title>Complete Genome Sequence of Arcanobacterium pinnipediorum strain DSM 28752 isolated from a harbour seal.</title>
        <authorList>
            <person name="Borowiak M."/>
            <person name="Kreitlow A."/>
            <person name="Alssahen M."/>
            <person name="Malorny B."/>
            <person name="Laemmler C."/>
            <person name="Prenger-Berninghoff E."/>
            <person name="Siebert U."/>
            <person name="Ploetz M."/>
            <person name="Abdulmawjood A."/>
        </authorList>
    </citation>
    <scope>NUCLEOTIDE SEQUENCE</scope>
    <source>
        <strain evidence="8">DSM 28752</strain>
    </source>
</reference>
<evidence type="ECO:0000256" key="6">
    <source>
        <dbReference type="ARBA" id="ARBA00023136"/>
    </source>
</evidence>
<evidence type="ECO:0000256" key="1">
    <source>
        <dbReference type="ARBA" id="ARBA00004127"/>
    </source>
</evidence>